<dbReference type="InterPro" id="IPR011990">
    <property type="entry name" value="TPR-like_helical_dom_sf"/>
</dbReference>
<organism evidence="1 2">
    <name type="scientific">Oxalobacter paraformigenes</name>
    <dbReference type="NCBI Taxonomy" id="556268"/>
    <lineage>
        <taxon>Bacteria</taxon>
        <taxon>Pseudomonadati</taxon>
        <taxon>Pseudomonadota</taxon>
        <taxon>Betaproteobacteria</taxon>
        <taxon>Burkholderiales</taxon>
        <taxon>Oxalobacteraceae</taxon>
        <taxon>Oxalobacter</taxon>
    </lineage>
</organism>
<dbReference type="InterPro" id="IPR006597">
    <property type="entry name" value="Sel1-like"/>
</dbReference>
<dbReference type="AlphaFoldDB" id="C3X3H7"/>
<sequence length="294" mass="33534">MKNKIFYFLILFFLSFLVSCEKKSSISSEKEGMDYYKKGEYEKALPLLEKSANSGNAKAYFYLGEIYRDKDISTSCRNYKKASEGGYKEAFFKVGLCYYVGEGIEKNDSEAFKWAKKAGDELNEIQLSNDDKKHLMLFIGDFYLTGKGTLQDFSEAAKWFEQAAELGDERAQATMAFFYYSGQGVLMSKEKSKYWAEKAAAQDNEIGEFALGMLNQFNDPPAIKEAVYWYEKAAEKNHEGAQYELGVIYEKGVGIEQDLAKAHHYYKLAATSGRSYLVEELSNFEKRHNLKGTP</sequence>
<dbReference type="SUPFAM" id="SSF81901">
    <property type="entry name" value="HCP-like"/>
    <property type="match status" value="1"/>
</dbReference>
<dbReference type="PANTHER" id="PTHR43628">
    <property type="entry name" value="ACTIVATOR OF C KINASE PROTEIN 1-RELATED"/>
    <property type="match status" value="1"/>
</dbReference>
<dbReference type="Gene3D" id="1.25.40.10">
    <property type="entry name" value="Tetratricopeptide repeat domain"/>
    <property type="match status" value="3"/>
</dbReference>
<proteinExistence type="predicted"/>
<dbReference type="HOGENOM" id="CLU_000288_36_2_4"/>
<dbReference type="Pfam" id="PF08238">
    <property type="entry name" value="Sel1"/>
    <property type="match status" value="7"/>
</dbReference>
<dbReference type="eggNOG" id="COG0790">
    <property type="taxonomic scope" value="Bacteria"/>
</dbReference>
<dbReference type="PROSITE" id="PS51257">
    <property type="entry name" value="PROKAR_LIPOPROTEIN"/>
    <property type="match status" value="1"/>
</dbReference>
<gene>
    <name evidence="1" type="ORF">OFAG_00916</name>
</gene>
<reference evidence="1" key="1">
    <citation type="submission" date="2011-10" db="EMBL/GenBank/DDBJ databases">
        <title>The Genome Sequence of Oxalobacter formigenes HOxBLS.</title>
        <authorList>
            <consortium name="The Broad Institute Genome Sequencing Platform"/>
            <person name="Earl A."/>
            <person name="Ward D."/>
            <person name="Feldgarden M."/>
            <person name="Gevers D."/>
            <person name="Allison M.J."/>
            <person name="Humphrey S."/>
            <person name="Young S.K."/>
            <person name="Zeng Q."/>
            <person name="Gargeya S."/>
            <person name="Fitzgerald M."/>
            <person name="Haas B."/>
            <person name="Abouelleil A."/>
            <person name="Alvarado L."/>
            <person name="Arachchi H.M."/>
            <person name="Berlin A."/>
            <person name="Brown A."/>
            <person name="Chapman S.B."/>
            <person name="Chen Z."/>
            <person name="Dunbar C."/>
            <person name="Freedman E."/>
            <person name="Gearin G."/>
            <person name="Goldberg J."/>
            <person name="Griggs A."/>
            <person name="Gujja S."/>
            <person name="Heiman D."/>
            <person name="Howarth C."/>
            <person name="Larson L."/>
            <person name="Lui A."/>
            <person name="MacDonald P.J.P."/>
            <person name="Montmayeur A."/>
            <person name="Murphy C."/>
            <person name="Neiman D."/>
            <person name="Pearson M."/>
            <person name="Priest M."/>
            <person name="Roberts A."/>
            <person name="Saif S."/>
            <person name="Shea T."/>
            <person name="Shenoy N."/>
            <person name="Sisk P."/>
            <person name="Stolte C."/>
            <person name="Sykes S."/>
            <person name="Wortman J."/>
            <person name="Nusbaum C."/>
            <person name="Birren B."/>
        </authorList>
    </citation>
    <scope>NUCLEOTIDE SEQUENCE [LARGE SCALE GENOMIC DNA]</scope>
    <source>
        <strain evidence="1">HOxBLS</strain>
    </source>
</reference>
<keyword evidence="2" id="KW-1185">Reference proteome</keyword>
<dbReference type="InterPro" id="IPR052945">
    <property type="entry name" value="Mitotic_Regulator"/>
</dbReference>
<protein>
    <recommendedName>
        <fullName evidence="3">Sel1 repeat family protein</fullName>
    </recommendedName>
</protein>
<name>C3X3H7_9BURK</name>
<dbReference type="SMART" id="SM00671">
    <property type="entry name" value="SEL1"/>
    <property type="match status" value="7"/>
</dbReference>
<evidence type="ECO:0008006" key="3">
    <source>
        <dbReference type="Google" id="ProtNLM"/>
    </source>
</evidence>
<dbReference type="RefSeq" id="WP_020995057.1">
    <property type="nucleotide sequence ID" value="NZ_CABMNL010000001.1"/>
</dbReference>
<evidence type="ECO:0000313" key="1">
    <source>
        <dbReference type="EMBL" id="EEO27763.2"/>
    </source>
</evidence>
<evidence type="ECO:0000313" key="2">
    <source>
        <dbReference type="Proteomes" id="UP000003973"/>
    </source>
</evidence>
<dbReference type="Proteomes" id="UP000003973">
    <property type="component" value="Unassembled WGS sequence"/>
</dbReference>
<dbReference type="PANTHER" id="PTHR43628:SF1">
    <property type="entry name" value="CHITIN SYNTHASE REGULATORY FACTOR 2-RELATED"/>
    <property type="match status" value="1"/>
</dbReference>
<comment type="caution">
    <text evidence="1">The sequence shown here is derived from an EMBL/GenBank/DDBJ whole genome shotgun (WGS) entry which is preliminary data.</text>
</comment>
<dbReference type="EMBL" id="ACDP02000021">
    <property type="protein sequence ID" value="EEO27763.2"/>
    <property type="molecule type" value="Genomic_DNA"/>
</dbReference>
<accession>C3X3H7</accession>